<evidence type="ECO:0000256" key="4">
    <source>
        <dbReference type="ARBA" id="ARBA00004479"/>
    </source>
</evidence>
<evidence type="ECO:0000256" key="15">
    <source>
        <dbReference type="ARBA" id="ARBA00022741"/>
    </source>
</evidence>
<dbReference type="InterPro" id="IPR000719">
    <property type="entry name" value="Prot_kinase_dom"/>
</dbReference>
<dbReference type="InterPro" id="IPR003591">
    <property type="entry name" value="Leu-rich_rpt_typical-subtyp"/>
</dbReference>
<comment type="catalytic activity">
    <reaction evidence="25">
        <text>L-threonyl-[protein] + ATP = O-phospho-L-threonyl-[protein] + ADP + H(+)</text>
        <dbReference type="Rhea" id="RHEA:46608"/>
        <dbReference type="Rhea" id="RHEA-COMP:11060"/>
        <dbReference type="Rhea" id="RHEA-COMP:11605"/>
        <dbReference type="ChEBI" id="CHEBI:15378"/>
        <dbReference type="ChEBI" id="CHEBI:30013"/>
        <dbReference type="ChEBI" id="CHEBI:30616"/>
        <dbReference type="ChEBI" id="CHEBI:61977"/>
        <dbReference type="ChEBI" id="CHEBI:456216"/>
        <dbReference type="EC" id="2.7.11.1"/>
    </reaction>
</comment>
<dbReference type="Proteomes" id="UP000694853">
    <property type="component" value="Unplaced"/>
</dbReference>
<dbReference type="Gene3D" id="3.30.200.20">
    <property type="entry name" value="Phosphorylase Kinase, domain 1"/>
    <property type="match status" value="1"/>
</dbReference>
<feature type="domain" description="Protein kinase" evidence="29">
    <location>
        <begin position="776"/>
        <end position="1047"/>
    </location>
</feature>
<dbReference type="Pfam" id="PF23598">
    <property type="entry name" value="LRR_14"/>
    <property type="match status" value="2"/>
</dbReference>
<reference evidence="31" key="2">
    <citation type="submission" date="2025-08" db="UniProtKB">
        <authorList>
            <consortium name="RefSeq"/>
        </authorList>
    </citation>
    <scope>IDENTIFICATION</scope>
    <source>
        <tissue evidence="31">Young leaves</tissue>
    </source>
</reference>
<evidence type="ECO:0000256" key="16">
    <source>
        <dbReference type="ARBA" id="ARBA00022777"/>
    </source>
</evidence>
<sequence length="1069" mass="117495">MSTKLVSFRLILITFFCSLLRLSSFQVSCTFVFASFSFAATTATYGYEAAEDHNNNEATTLLEWKATLDNQSQASLSSWSTFNNPCKWEGIVCDESNSFSTINVTKFGLKGTLFTLNFSSFPKLLNLDISYNSFHGSIPHQISNLSRISQLKMGHNLFSGSIPQEIGALKNLNLLDIARCKLTGSIPISIMKLAKLSYLDLAGNQLSGHIPQEIGELDSLKHLFLKANRLSGSIPPTIGKLTNLVLLDLSTNSLSGAIPSIRNLRNLEQLFLFNNHLSGPIPSSLGDLTNLRQLQLTGNKLDGSIPSTIGNLTKLTELSMSLNKLSGSIPASIGNLINLEKLSLSINNLSGPIPSTFGNLTKLTYLLLYMNNLNGSFPAAINNLTNLEALQLSSNHFTGPLPQHICLGGSLTNFSANKNHFIGPIPTSMKNCSTLFRLNLAENMLMGNISNDFGIYPNLNYIDLSSNCFYGQLSPNWTKSHYLIGLKISYNNLSGGIPPELGQVPNLQELELSSNHLTGKIPEELGNLTSLFQLSMSNNELSGNIPTEIGSLKRLQYLNLAANNLSGSIPKLVGGLFNLINLNLSKNKFSESIPSEFNQLQSLQDLDLSQNFLNGKIPATLGNLKKLETLNLSHNNLSGTIPSSFKDMLSLTNVDISSNQLEGSIPNNPVFLKAPSEALKNNKGLCGNASELVPCQELSHNPHGKKQSVMMLALLLTLGALLLVMFVVGVSLYFYWQRGRKIKKHTRQEQTRDLFSIWSYDGKIVYENIIEATEDFDDKYLIGEGGSAAVYKAKLPTGQTVAVKKLHAAVDGEMLNIKSFTSEVQALTEIKHRNIVKLFGFCSHPRYSLLVYEFLDGGSLDKALNKDTNAAIFDWNRRVNVVKGVTNALYYMHHGCSPPIVHRDISSKNVLIDLEYEARISDFGTAKILNPDSPNLTSFAGTYGYTAPELAYATEVNEKCDVFSFGVLCLEIIMGNHPGDLIFSMYSSSATTVTSNLLLKDVVDRRLPHPKMPVVKEVILIAKIAFACLNESPPSRPTMEDVYNMFVMSKLPSMKEQFHTIALGQLLNY</sequence>
<keyword evidence="16" id="KW-0418">Kinase</keyword>
<dbReference type="PANTHER" id="PTHR48053:SF168">
    <property type="entry name" value="LRR RECEPTOR-LIKE KINASE FAMILY PROTEIN"/>
    <property type="match status" value="1"/>
</dbReference>
<dbReference type="AlphaFoldDB" id="A0A8B8MMS3"/>
<dbReference type="EC" id="2.7.11.1" evidence="5"/>
<evidence type="ECO:0000256" key="24">
    <source>
        <dbReference type="ARBA" id="ARBA00038043"/>
    </source>
</evidence>
<name>A0A8B8MMS3_ABRPR</name>
<evidence type="ECO:0000256" key="21">
    <source>
        <dbReference type="ARBA" id="ARBA00023157"/>
    </source>
</evidence>
<keyword evidence="17" id="KW-0611">Plant defense</keyword>
<dbReference type="RefSeq" id="XP_027368539.1">
    <property type="nucleotide sequence ID" value="XM_027512738.1"/>
</dbReference>
<dbReference type="SUPFAM" id="SSF56112">
    <property type="entry name" value="Protein kinase-like (PK-like)"/>
    <property type="match status" value="1"/>
</dbReference>
<comment type="subcellular location">
    <subcellularLocation>
        <location evidence="3">Cell membrane</location>
    </subcellularLocation>
    <subcellularLocation>
        <location evidence="1">Membrane</location>
        <topology evidence="1">Peripheral membrane protein</topology>
    </subcellularLocation>
    <subcellularLocation>
        <location evidence="4">Membrane</location>
        <topology evidence="4">Single-pass type I membrane protein</topology>
    </subcellularLocation>
    <subcellularLocation>
        <location evidence="2">Secreted</location>
        <location evidence="2">Cell wall</location>
    </subcellularLocation>
</comment>
<dbReference type="PROSITE" id="PS00109">
    <property type="entry name" value="PROTEIN_KINASE_TYR"/>
    <property type="match status" value="1"/>
</dbReference>
<evidence type="ECO:0000256" key="3">
    <source>
        <dbReference type="ARBA" id="ARBA00004236"/>
    </source>
</evidence>
<evidence type="ECO:0000256" key="17">
    <source>
        <dbReference type="ARBA" id="ARBA00022821"/>
    </source>
</evidence>
<evidence type="ECO:0000256" key="22">
    <source>
        <dbReference type="ARBA" id="ARBA00023170"/>
    </source>
</evidence>
<dbReference type="FunFam" id="3.80.10.10:FF:000383">
    <property type="entry name" value="Leucine-rich repeat receptor protein kinase EMS1"/>
    <property type="match status" value="1"/>
</dbReference>
<evidence type="ECO:0000256" key="9">
    <source>
        <dbReference type="ARBA" id="ARBA00022553"/>
    </source>
</evidence>
<dbReference type="InterPro" id="IPR017441">
    <property type="entry name" value="Protein_kinase_ATP_BS"/>
</dbReference>
<dbReference type="InterPro" id="IPR011009">
    <property type="entry name" value="Kinase-like_dom_sf"/>
</dbReference>
<evidence type="ECO:0000256" key="1">
    <source>
        <dbReference type="ARBA" id="ARBA00004170"/>
    </source>
</evidence>
<accession>A0A8B8MMS3</accession>
<dbReference type="Pfam" id="PF08263">
    <property type="entry name" value="LRRNT_2"/>
    <property type="match status" value="1"/>
</dbReference>
<keyword evidence="13" id="KW-0732">Signal</keyword>
<keyword evidence="10" id="KW-0433">Leucine-rich repeat</keyword>
<dbReference type="PROSITE" id="PS51450">
    <property type="entry name" value="LRR"/>
    <property type="match status" value="1"/>
</dbReference>
<gene>
    <name evidence="31" type="primary">LOC113874515</name>
</gene>
<evidence type="ECO:0000256" key="10">
    <source>
        <dbReference type="ARBA" id="ARBA00022614"/>
    </source>
</evidence>
<keyword evidence="19 28" id="KW-1133">Transmembrane helix</keyword>
<dbReference type="Gene3D" id="3.80.10.10">
    <property type="entry name" value="Ribonuclease Inhibitor"/>
    <property type="match status" value="4"/>
</dbReference>
<evidence type="ECO:0000256" key="13">
    <source>
        <dbReference type="ARBA" id="ARBA00022729"/>
    </source>
</evidence>
<proteinExistence type="inferred from homology"/>
<keyword evidence="22" id="KW-0675">Receptor</keyword>
<evidence type="ECO:0000256" key="23">
    <source>
        <dbReference type="ARBA" id="ARBA00023180"/>
    </source>
</evidence>
<evidence type="ECO:0000256" key="18">
    <source>
        <dbReference type="ARBA" id="ARBA00022840"/>
    </source>
</evidence>
<dbReference type="SMART" id="SM00365">
    <property type="entry name" value="LRR_SD22"/>
    <property type="match status" value="6"/>
</dbReference>
<evidence type="ECO:0000256" key="28">
    <source>
        <dbReference type="SAM" id="Phobius"/>
    </source>
</evidence>
<evidence type="ECO:0000256" key="2">
    <source>
        <dbReference type="ARBA" id="ARBA00004191"/>
    </source>
</evidence>
<dbReference type="SUPFAM" id="SSF52047">
    <property type="entry name" value="RNI-like"/>
    <property type="match status" value="1"/>
</dbReference>
<keyword evidence="12 28" id="KW-0812">Transmembrane</keyword>
<keyword evidence="23" id="KW-0325">Glycoprotein</keyword>
<dbReference type="KEGG" id="aprc:113874515"/>
<keyword evidence="7" id="KW-0964">Secreted</keyword>
<evidence type="ECO:0000256" key="20">
    <source>
        <dbReference type="ARBA" id="ARBA00023136"/>
    </source>
</evidence>
<dbReference type="PANTHER" id="PTHR48053">
    <property type="entry name" value="LEUCINE RICH REPEAT FAMILY PROTEIN, EXPRESSED"/>
    <property type="match status" value="1"/>
</dbReference>
<dbReference type="GO" id="GO:0005886">
    <property type="term" value="C:plasma membrane"/>
    <property type="evidence" value="ECO:0007669"/>
    <property type="project" value="UniProtKB-SubCell"/>
</dbReference>
<dbReference type="FunFam" id="3.80.10.10:FF:000400">
    <property type="entry name" value="Nuclear pore complex protein NUP107"/>
    <property type="match status" value="1"/>
</dbReference>
<dbReference type="PROSITE" id="PS50011">
    <property type="entry name" value="PROTEIN_KINASE_DOM"/>
    <property type="match status" value="1"/>
</dbReference>
<dbReference type="GO" id="GO:0006952">
    <property type="term" value="P:defense response"/>
    <property type="evidence" value="ECO:0007669"/>
    <property type="project" value="UniProtKB-KW"/>
</dbReference>
<evidence type="ECO:0000256" key="27">
    <source>
        <dbReference type="PROSITE-ProRule" id="PRU10141"/>
    </source>
</evidence>
<evidence type="ECO:0000256" key="19">
    <source>
        <dbReference type="ARBA" id="ARBA00022989"/>
    </source>
</evidence>
<evidence type="ECO:0000256" key="25">
    <source>
        <dbReference type="ARBA" id="ARBA00047899"/>
    </source>
</evidence>
<comment type="catalytic activity">
    <reaction evidence="26">
        <text>L-seryl-[protein] + ATP = O-phospho-L-seryl-[protein] + ADP + H(+)</text>
        <dbReference type="Rhea" id="RHEA:17989"/>
        <dbReference type="Rhea" id="RHEA-COMP:9863"/>
        <dbReference type="Rhea" id="RHEA-COMP:11604"/>
        <dbReference type="ChEBI" id="CHEBI:15378"/>
        <dbReference type="ChEBI" id="CHEBI:29999"/>
        <dbReference type="ChEBI" id="CHEBI:30616"/>
        <dbReference type="ChEBI" id="CHEBI:83421"/>
        <dbReference type="ChEBI" id="CHEBI:456216"/>
        <dbReference type="EC" id="2.7.11.1"/>
    </reaction>
</comment>
<evidence type="ECO:0000256" key="12">
    <source>
        <dbReference type="ARBA" id="ARBA00022692"/>
    </source>
</evidence>
<dbReference type="Pfam" id="PF00560">
    <property type="entry name" value="LRR_1"/>
    <property type="match status" value="1"/>
</dbReference>
<dbReference type="GO" id="GO:0004674">
    <property type="term" value="F:protein serine/threonine kinase activity"/>
    <property type="evidence" value="ECO:0007669"/>
    <property type="project" value="UniProtKB-KW"/>
</dbReference>
<dbReference type="InterPro" id="IPR032675">
    <property type="entry name" value="LRR_dom_sf"/>
</dbReference>
<keyword evidence="8" id="KW-0723">Serine/threonine-protein kinase</keyword>
<evidence type="ECO:0000256" key="7">
    <source>
        <dbReference type="ARBA" id="ARBA00022525"/>
    </source>
</evidence>
<dbReference type="SUPFAM" id="SSF52058">
    <property type="entry name" value="L domain-like"/>
    <property type="match status" value="1"/>
</dbReference>
<dbReference type="InterPro" id="IPR008266">
    <property type="entry name" value="Tyr_kinase_AS"/>
</dbReference>
<evidence type="ECO:0000256" key="8">
    <source>
        <dbReference type="ARBA" id="ARBA00022527"/>
    </source>
</evidence>
<keyword evidence="6" id="KW-0134">Cell wall</keyword>
<dbReference type="FunFam" id="1.10.510.10:FF:000445">
    <property type="entry name" value="MDIS1-interacting receptor like kinase 2"/>
    <property type="match status" value="1"/>
</dbReference>
<dbReference type="FunFam" id="3.30.200.20:FF:000309">
    <property type="entry name" value="Leucine-rich repeat receptor protein kinase MSP1"/>
    <property type="match status" value="1"/>
</dbReference>
<dbReference type="PRINTS" id="PR00019">
    <property type="entry name" value="LEURICHRPT"/>
</dbReference>
<evidence type="ECO:0000313" key="31">
    <source>
        <dbReference type="RefSeq" id="XP_027368539.1"/>
    </source>
</evidence>
<dbReference type="FunFam" id="3.80.10.10:FF:000177">
    <property type="entry name" value="Leucine-rich repeat receptor-like serine/threonine-protein kinase At1g17230"/>
    <property type="match status" value="1"/>
</dbReference>
<dbReference type="InterPro" id="IPR013210">
    <property type="entry name" value="LRR_N_plant-typ"/>
</dbReference>
<dbReference type="InterPro" id="IPR055414">
    <property type="entry name" value="LRR_R13L4/SHOC2-like"/>
</dbReference>
<dbReference type="Pfam" id="PF13855">
    <property type="entry name" value="LRR_8"/>
    <property type="match status" value="1"/>
</dbReference>
<evidence type="ECO:0000259" key="29">
    <source>
        <dbReference type="PROSITE" id="PS50011"/>
    </source>
</evidence>
<keyword evidence="11" id="KW-0808">Transferase</keyword>
<dbReference type="Pfam" id="PF00069">
    <property type="entry name" value="Pkinase"/>
    <property type="match status" value="1"/>
</dbReference>
<dbReference type="OrthoDB" id="676979at2759"/>
<feature type="transmembrane region" description="Helical" evidence="28">
    <location>
        <begin position="709"/>
        <end position="736"/>
    </location>
</feature>
<evidence type="ECO:0000256" key="11">
    <source>
        <dbReference type="ARBA" id="ARBA00022679"/>
    </source>
</evidence>
<dbReference type="Gene3D" id="1.10.510.10">
    <property type="entry name" value="Transferase(Phosphotransferase) domain 1"/>
    <property type="match status" value="1"/>
</dbReference>
<organism evidence="30 31">
    <name type="scientific">Abrus precatorius</name>
    <name type="common">Indian licorice</name>
    <name type="synonym">Glycine abrus</name>
    <dbReference type="NCBI Taxonomy" id="3816"/>
    <lineage>
        <taxon>Eukaryota</taxon>
        <taxon>Viridiplantae</taxon>
        <taxon>Streptophyta</taxon>
        <taxon>Embryophyta</taxon>
        <taxon>Tracheophyta</taxon>
        <taxon>Spermatophyta</taxon>
        <taxon>Magnoliopsida</taxon>
        <taxon>eudicotyledons</taxon>
        <taxon>Gunneridae</taxon>
        <taxon>Pentapetalae</taxon>
        <taxon>rosids</taxon>
        <taxon>fabids</taxon>
        <taxon>Fabales</taxon>
        <taxon>Fabaceae</taxon>
        <taxon>Papilionoideae</taxon>
        <taxon>50 kb inversion clade</taxon>
        <taxon>NPAAA clade</taxon>
        <taxon>indigoferoid/millettioid clade</taxon>
        <taxon>Abreae</taxon>
        <taxon>Abrus</taxon>
    </lineage>
</organism>
<keyword evidence="20 28" id="KW-0472">Membrane</keyword>
<keyword evidence="9" id="KW-0597">Phosphoprotein</keyword>
<feature type="binding site" evidence="27">
    <location>
        <position position="805"/>
    </location>
    <ligand>
        <name>ATP</name>
        <dbReference type="ChEBI" id="CHEBI:30616"/>
    </ligand>
</feature>
<keyword evidence="15 27" id="KW-0547">Nucleotide-binding</keyword>
<evidence type="ECO:0000313" key="30">
    <source>
        <dbReference type="Proteomes" id="UP000694853"/>
    </source>
</evidence>
<dbReference type="GO" id="GO:0005524">
    <property type="term" value="F:ATP binding"/>
    <property type="evidence" value="ECO:0007669"/>
    <property type="project" value="UniProtKB-UniRule"/>
</dbReference>
<protein>
    <recommendedName>
        <fullName evidence="5">non-specific serine/threonine protein kinase</fullName>
        <ecNumber evidence="5">2.7.11.1</ecNumber>
    </recommendedName>
</protein>
<keyword evidence="21" id="KW-1015">Disulfide bond</keyword>
<dbReference type="GeneID" id="113874515"/>
<dbReference type="InterPro" id="IPR001611">
    <property type="entry name" value="Leu-rich_rpt"/>
</dbReference>
<comment type="similarity">
    <text evidence="24">Belongs to the polygalacturonase-inhibiting protein family.</text>
</comment>
<keyword evidence="18 27" id="KW-0067">ATP-binding</keyword>
<keyword evidence="30" id="KW-1185">Reference proteome</keyword>
<evidence type="ECO:0000256" key="14">
    <source>
        <dbReference type="ARBA" id="ARBA00022737"/>
    </source>
</evidence>
<keyword evidence="14" id="KW-0677">Repeat</keyword>
<evidence type="ECO:0000256" key="6">
    <source>
        <dbReference type="ARBA" id="ARBA00022512"/>
    </source>
</evidence>
<dbReference type="InterPro" id="IPR051716">
    <property type="entry name" value="Plant_RL_S/T_kinase"/>
</dbReference>
<reference evidence="30" key="1">
    <citation type="journal article" date="2019" name="Toxins">
        <title>Detection of Abrin-Like and Prepropulchellin-Like Toxin Genes and Transcripts Using Whole Genome Sequencing and Full-Length Transcript Sequencing of Abrus precatorius.</title>
        <authorList>
            <person name="Hovde B.T."/>
            <person name="Daligault H.E."/>
            <person name="Hanschen E.R."/>
            <person name="Kunde Y.A."/>
            <person name="Johnson M.B."/>
            <person name="Starkenburg S.R."/>
            <person name="Johnson S.L."/>
        </authorList>
    </citation>
    <scope>NUCLEOTIDE SEQUENCE [LARGE SCALE GENOMIC DNA]</scope>
</reference>
<dbReference type="PROSITE" id="PS00107">
    <property type="entry name" value="PROTEIN_KINASE_ATP"/>
    <property type="match status" value="1"/>
</dbReference>
<evidence type="ECO:0000256" key="5">
    <source>
        <dbReference type="ARBA" id="ARBA00012513"/>
    </source>
</evidence>
<evidence type="ECO:0000256" key="26">
    <source>
        <dbReference type="ARBA" id="ARBA00048679"/>
    </source>
</evidence>
<dbReference type="SMART" id="SM00369">
    <property type="entry name" value="LRR_TYP"/>
    <property type="match status" value="11"/>
</dbReference>